<feature type="compositionally biased region" description="Basic residues" evidence="1">
    <location>
        <begin position="43"/>
        <end position="53"/>
    </location>
</feature>
<dbReference type="Gramene" id="OPUNC10G01250.1">
    <property type="protein sequence ID" value="OPUNC10G01250.1"/>
    <property type="gene ID" value="OPUNC10G01250"/>
</dbReference>
<organism evidence="2">
    <name type="scientific">Oryza punctata</name>
    <name type="common">Red rice</name>
    <dbReference type="NCBI Taxonomy" id="4537"/>
    <lineage>
        <taxon>Eukaryota</taxon>
        <taxon>Viridiplantae</taxon>
        <taxon>Streptophyta</taxon>
        <taxon>Embryophyta</taxon>
        <taxon>Tracheophyta</taxon>
        <taxon>Spermatophyta</taxon>
        <taxon>Magnoliopsida</taxon>
        <taxon>Liliopsida</taxon>
        <taxon>Poales</taxon>
        <taxon>Poaceae</taxon>
        <taxon>BOP clade</taxon>
        <taxon>Oryzoideae</taxon>
        <taxon>Oryzeae</taxon>
        <taxon>Oryzinae</taxon>
        <taxon>Oryza</taxon>
    </lineage>
</organism>
<feature type="region of interest" description="Disordered" evidence="1">
    <location>
        <begin position="1"/>
        <end position="101"/>
    </location>
</feature>
<protein>
    <submittedName>
        <fullName evidence="2">Uncharacterized protein</fullName>
    </submittedName>
</protein>
<feature type="compositionally biased region" description="Basic and acidic residues" evidence="1">
    <location>
        <begin position="62"/>
        <end position="71"/>
    </location>
</feature>
<sequence>MKRQQHLPIKPSAAPAAERKKTAKYHSMRQRGRCGSQVPRLGHVPRRRRRRCHGGGGAGGARTREKADCRRTPSSSEGGTREPELDIKVPSQQVSNNIGSD</sequence>
<evidence type="ECO:0000313" key="2">
    <source>
        <dbReference type="EnsemblPlants" id="OPUNC10G01250.1"/>
    </source>
</evidence>
<dbReference type="HOGENOM" id="CLU_2296273_0_0_1"/>
<reference evidence="2" key="2">
    <citation type="submission" date="2018-05" db="EMBL/GenBank/DDBJ databases">
        <title>OpunRS2 (Oryza punctata Reference Sequence Version 2).</title>
        <authorList>
            <person name="Zhang J."/>
            <person name="Kudrna D."/>
            <person name="Lee S."/>
            <person name="Talag J."/>
            <person name="Welchert J."/>
            <person name="Wing R.A."/>
        </authorList>
    </citation>
    <scope>NUCLEOTIDE SEQUENCE [LARGE SCALE GENOMIC DNA]</scope>
</reference>
<keyword evidence="3" id="KW-1185">Reference proteome</keyword>
<name>A0A0E0M591_ORYPU</name>
<dbReference type="EnsemblPlants" id="OPUNC10G01250.1">
    <property type="protein sequence ID" value="OPUNC10G01250.1"/>
    <property type="gene ID" value="OPUNC10G01250"/>
</dbReference>
<dbReference type="Proteomes" id="UP000026962">
    <property type="component" value="Chromosome 10"/>
</dbReference>
<evidence type="ECO:0000313" key="3">
    <source>
        <dbReference type="Proteomes" id="UP000026962"/>
    </source>
</evidence>
<evidence type="ECO:0000256" key="1">
    <source>
        <dbReference type="SAM" id="MobiDB-lite"/>
    </source>
</evidence>
<feature type="compositionally biased region" description="Polar residues" evidence="1">
    <location>
        <begin position="90"/>
        <end position="101"/>
    </location>
</feature>
<proteinExistence type="predicted"/>
<accession>A0A0E0M591</accession>
<feature type="compositionally biased region" description="Basic residues" evidence="1">
    <location>
        <begin position="21"/>
        <end position="32"/>
    </location>
</feature>
<dbReference type="AlphaFoldDB" id="A0A0E0M591"/>
<reference evidence="2" key="1">
    <citation type="submission" date="2015-04" db="UniProtKB">
        <authorList>
            <consortium name="EnsemblPlants"/>
        </authorList>
    </citation>
    <scope>IDENTIFICATION</scope>
</reference>